<protein>
    <submittedName>
        <fullName evidence="3">Alkaline phosphatase D family protein</fullName>
    </submittedName>
</protein>
<keyword evidence="4" id="KW-1185">Reference proteome</keyword>
<dbReference type="Proteomes" id="UP001165653">
    <property type="component" value="Unassembled WGS sequence"/>
</dbReference>
<sequence>MILRFLLPFLAAVVISHAAEPFVPDIAGNATRPWPGKDFWSNPAEDWNLSQGRFENTFSGGNRNIVLLTAEMGSKSEPFSAKVNLEQISFELFGDGFVGFQAGLQSPSGDYRETAVSGTGFGAGIDFKGRPFIGNPGGKATALPLPLRGITLELKGEPQASGTYELQLTALDESGKVLSVAKATAERSWLQGMISLTSSTQAPPKVDLTTARPAQIPPISQQRDGEGRFALSKLVLAGEKFELRPEQAFGPVLWTTYTFDNDGTLCLLAQAAPFARNEKLEGELTLEGRDPQKANLDAASRTLRFRLLKVDPTKDHPFQVTLAGDVYKGIVRATPRGRPVKVASLSCNDAVGFPHHDLVTNVGAQEPDLLAFLGDQIYEEIGGYGLLYDQRPNDRAIVCYLRKYALHGWTWRDLLRDRPSITLPDDHDVFHGNLWGAGGKAAEVSHGYSGPAQDSGGYKMSPEFVNSVHRTQTGNLPDPGDPAPCRSGISVYFTRHAWGPLDFVILADRQFKSAPAPLFPQAQIKNGWSTDAEWNPKTDSVAADSDLLGIRQENYLARWAKSPAKDAKFRIALSQTPFCAPQTLPKTVEDDSEVPNLKIYPAGGYAQNDEPKPDFDTNAWPQAPRLKALKLLAEAHAVHLTGDQHLGSTGQYGVSGWNDGPWWVCSPAIANIWPRRWMPLEEGKHRRDGAPKYTGEFSDGFGNAITIHAVANPHDDSREPSHLYDRAPGYTITTWEPSSGHVKIENWPYWASPAKAAPDNKPYDGWPIVIDPASGKRLE</sequence>
<feature type="chain" id="PRO_5046625329" evidence="1">
    <location>
        <begin position="19"/>
        <end position="779"/>
    </location>
</feature>
<accession>A0ABT3G6D2</accession>
<dbReference type="PANTHER" id="PTHR43606:SF2">
    <property type="entry name" value="ALKALINE PHOSPHATASE FAMILY PROTEIN (AFU_ORTHOLOGUE AFUA_5G03860)"/>
    <property type="match status" value="1"/>
</dbReference>
<dbReference type="PANTHER" id="PTHR43606">
    <property type="entry name" value="PHOSPHATASE, PUTATIVE (AFU_ORTHOLOGUE AFUA_6G08710)-RELATED"/>
    <property type="match status" value="1"/>
</dbReference>
<dbReference type="Gene3D" id="3.60.21.70">
    <property type="entry name" value="PhoD-like phosphatase"/>
    <property type="match status" value="1"/>
</dbReference>
<keyword evidence="1" id="KW-0732">Signal</keyword>
<proteinExistence type="predicted"/>
<evidence type="ECO:0000259" key="2">
    <source>
        <dbReference type="Pfam" id="PF09423"/>
    </source>
</evidence>
<feature type="domain" description="PhoD-like phosphatase metallophosphatase" evidence="2">
    <location>
        <begin position="345"/>
        <end position="652"/>
    </location>
</feature>
<evidence type="ECO:0000313" key="4">
    <source>
        <dbReference type="Proteomes" id="UP001165653"/>
    </source>
</evidence>
<feature type="signal peptide" evidence="1">
    <location>
        <begin position="1"/>
        <end position="18"/>
    </location>
</feature>
<dbReference type="Pfam" id="PF09423">
    <property type="entry name" value="PhoD"/>
    <property type="match status" value="1"/>
</dbReference>
<dbReference type="InterPro" id="IPR018946">
    <property type="entry name" value="PhoD-like_MPP"/>
</dbReference>
<dbReference type="InterPro" id="IPR029052">
    <property type="entry name" value="Metallo-depent_PP-like"/>
</dbReference>
<evidence type="ECO:0000256" key="1">
    <source>
        <dbReference type="SAM" id="SignalP"/>
    </source>
</evidence>
<dbReference type="InterPro" id="IPR038607">
    <property type="entry name" value="PhoD-like_sf"/>
</dbReference>
<reference evidence="3" key="1">
    <citation type="submission" date="2022-10" db="EMBL/GenBank/DDBJ databases">
        <title>Luteolibacter sp. GHJ8, whole genome shotgun sequencing project.</title>
        <authorList>
            <person name="Zhao G."/>
            <person name="Shen L."/>
        </authorList>
    </citation>
    <scope>NUCLEOTIDE SEQUENCE</scope>
    <source>
        <strain evidence="3">GHJ8</strain>
    </source>
</reference>
<evidence type="ECO:0000313" key="3">
    <source>
        <dbReference type="EMBL" id="MCW1915401.1"/>
    </source>
</evidence>
<dbReference type="SUPFAM" id="SSF56300">
    <property type="entry name" value="Metallo-dependent phosphatases"/>
    <property type="match status" value="1"/>
</dbReference>
<dbReference type="RefSeq" id="WP_264514949.1">
    <property type="nucleotide sequence ID" value="NZ_JAPDDR010000009.1"/>
</dbReference>
<name>A0ABT3G6D2_9BACT</name>
<gene>
    <name evidence="3" type="ORF">OJ996_17585</name>
</gene>
<comment type="caution">
    <text evidence="3">The sequence shown here is derived from an EMBL/GenBank/DDBJ whole genome shotgun (WGS) entry which is preliminary data.</text>
</comment>
<dbReference type="InterPro" id="IPR052900">
    <property type="entry name" value="Phospholipid_Metab_Enz"/>
</dbReference>
<organism evidence="3 4">
    <name type="scientific">Luteolibacter rhizosphaerae</name>
    <dbReference type="NCBI Taxonomy" id="2989719"/>
    <lineage>
        <taxon>Bacteria</taxon>
        <taxon>Pseudomonadati</taxon>
        <taxon>Verrucomicrobiota</taxon>
        <taxon>Verrucomicrobiia</taxon>
        <taxon>Verrucomicrobiales</taxon>
        <taxon>Verrucomicrobiaceae</taxon>
        <taxon>Luteolibacter</taxon>
    </lineage>
</organism>
<dbReference type="EMBL" id="JAPDDR010000009">
    <property type="protein sequence ID" value="MCW1915401.1"/>
    <property type="molecule type" value="Genomic_DNA"/>
</dbReference>